<dbReference type="AlphaFoldDB" id="A0AA42DQA9"/>
<dbReference type="EMBL" id="JAQIFT010000061">
    <property type="protein sequence ID" value="MDA3733305.1"/>
    <property type="molecule type" value="Genomic_DNA"/>
</dbReference>
<evidence type="ECO:0000313" key="2">
    <source>
        <dbReference type="EMBL" id="MDA3733305.1"/>
    </source>
</evidence>
<accession>A0AA42DQA9</accession>
<keyword evidence="3" id="KW-1185">Reference proteome</keyword>
<evidence type="ECO:0000313" key="3">
    <source>
        <dbReference type="Proteomes" id="UP001169242"/>
    </source>
</evidence>
<feature type="domain" description="Cupin type-2" evidence="1">
    <location>
        <begin position="47"/>
        <end position="89"/>
    </location>
</feature>
<dbReference type="InterPro" id="IPR013096">
    <property type="entry name" value="Cupin_2"/>
</dbReference>
<comment type="caution">
    <text evidence="2">The sequence shown here is derived from an EMBL/GenBank/DDBJ whole genome shotgun (WGS) entry which is preliminary data.</text>
</comment>
<evidence type="ECO:0000259" key="1">
    <source>
        <dbReference type="Pfam" id="PF07883"/>
    </source>
</evidence>
<dbReference type="RefSeq" id="WP_053982884.1">
    <property type="nucleotide sequence ID" value="NZ_JAQIFT010000061.1"/>
</dbReference>
<gene>
    <name evidence="2" type="ORF">PBV87_17640</name>
</gene>
<protein>
    <submittedName>
        <fullName evidence="2">Cupin domain-containing protein</fullName>
    </submittedName>
</protein>
<reference evidence="2" key="1">
    <citation type="journal article" date="2023" name="Int. J. Syst. Evol. Microbiol.">
        <title>&lt;i&gt;Holtiella tumoricola&lt;/i&gt; gen. nov. sp. nov., isolated from a human clinical sample.</title>
        <authorList>
            <person name="Allen-Vercoe E."/>
            <person name="Daigneault M.C."/>
            <person name="Vancuren S.J."/>
            <person name="Cochrane K."/>
            <person name="O'Neal L.L."/>
            <person name="Sankaranarayanan K."/>
            <person name="Lawson P.A."/>
        </authorList>
    </citation>
    <scope>NUCLEOTIDE SEQUENCE</scope>
    <source>
        <strain evidence="2">CC70A</strain>
    </source>
</reference>
<sequence>MEVVNINDLTAQSTLASHNGCQTTCLVFEEESAIPQRTYRGMGTLQVVCGEVEMHFVNGESYTLRQGDYMPFDARVDHYVIAKENTKALLTIQEC</sequence>
<dbReference type="SUPFAM" id="SSF51182">
    <property type="entry name" value="RmlC-like cupins"/>
    <property type="match status" value="1"/>
</dbReference>
<dbReference type="Pfam" id="PF07883">
    <property type="entry name" value="Cupin_2"/>
    <property type="match status" value="1"/>
</dbReference>
<dbReference type="InterPro" id="IPR014710">
    <property type="entry name" value="RmlC-like_jellyroll"/>
</dbReference>
<name>A0AA42DQA9_9FIRM</name>
<dbReference type="InterPro" id="IPR011051">
    <property type="entry name" value="RmlC_Cupin_sf"/>
</dbReference>
<proteinExistence type="predicted"/>
<organism evidence="2 3">
    <name type="scientific">Holtiella tumoricola</name>
    <dbReference type="NCBI Taxonomy" id="3018743"/>
    <lineage>
        <taxon>Bacteria</taxon>
        <taxon>Bacillati</taxon>
        <taxon>Bacillota</taxon>
        <taxon>Clostridia</taxon>
        <taxon>Lachnospirales</taxon>
        <taxon>Cellulosilyticaceae</taxon>
        <taxon>Holtiella</taxon>
    </lineage>
</organism>
<dbReference type="Gene3D" id="2.60.120.10">
    <property type="entry name" value="Jelly Rolls"/>
    <property type="match status" value="1"/>
</dbReference>
<dbReference type="Proteomes" id="UP001169242">
    <property type="component" value="Unassembled WGS sequence"/>
</dbReference>